<sequence>MSWGGAKIGRECENVWLVLGLVWLRSGHDRIQRPDFMLGDLNMVEEALEQLPSRQDPIPILEAFDNLKVSLQLEDGWQNTFPTRLEYTYKQE</sequence>
<protein>
    <submittedName>
        <fullName evidence="1">Uncharacterized protein</fullName>
    </submittedName>
</protein>
<accession>A0A9W9AZT0</accession>
<gene>
    <name evidence="1" type="ORF">C8J55DRAFT_586310</name>
</gene>
<evidence type="ECO:0000313" key="1">
    <source>
        <dbReference type="EMBL" id="KAJ4493135.1"/>
    </source>
</evidence>
<dbReference type="AlphaFoldDB" id="A0A9W9AZT0"/>
<proteinExistence type="predicted"/>
<evidence type="ECO:0000313" key="2">
    <source>
        <dbReference type="Proteomes" id="UP001150238"/>
    </source>
</evidence>
<name>A0A9W9AZT0_9AGAR</name>
<dbReference type="EMBL" id="JANVFS010000004">
    <property type="protein sequence ID" value="KAJ4493135.1"/>
    <property type="molecule type" value="Genomic_DNA"/>
</dbReference>
<comment type="caution">
    <text evidence="1">The sequence shown here is derived from an EMBL/GenBank/DDBJ whole genome shotgun (WGS) entry which is preliminary data.</text>
</comment>
<reference evidence="1" key="1">
    <citation type="submission" date="2022-08" db="EMBL/GenBank/DDBJ databases">
        <authorList>
            <consortium name="DOE Joint Genome Institute"/>
            <person name="Min B."/>
            <person name="Riley R."/>
            <person name="Sierra-Patev S."/>
            <person name="Naranjo-Ortiz M."/>
            <person name="Looney B."/>
            <person name="Konkel Z."/>
            <person name="Slot J.C."/>
            <person name="Sakamoto Y."/>
            <person name="Steenwyk J.L."/>
            <person name="Rokas A."/>
            <person name="Carro J."/>
            <person name="Camarero S."/>
            <person name="Ferreira P."/>
            <person name="Molpeceres G."/>
            <person name="Ruiz-Duenas F.J."/>
            <person name="Serrano A."/>
            <person name="Henrissat B."/>
            <person name="Drula E."/>
            <person name="Hughes K.W."/>
            <person name="Mata J.L."/>
            <person name="Ishikawa N.K."/>
            <person name="Vargas-Isla R."/>
            <person name="Ushijima S."/>
            <person name="Smith C.A."/>
            <person name="Ahrendt S."/>
            <person name="Andreopoulos W."/>
            <person name="He G."/>
            <person name="Labutti K."/>
            <person name="Lipzen A."/>
            <person name="Ng V."/>
            <person name="Sandor L."/>
            <person name="Barry K."/>
            <person name="Martinez A.T."/>
            <person name="Xiao Y."/>
            <person name="Gibbons J.G."/>
            <person name="Terashima K."/>
            <person name="Hibbett D.S."/>
            <person name="Grigoriev I.V."/>
        </authorList>
    </citation>
    <scope>NUCLEOTIDE SEQUENCE</scope>
    <source>
        <strain evidence="1">Sp2 HRB7682 ss15</strain>
    </source>
</reference>
<dbReference type="Proteomes" id="UP001150238">
    <property type="component" value="Unassembled WGS sequence"/>
</dbReference>
<reference evidence="1" key="2">
    <citation type="journal article" date="2023" name="Proc. Natl. Acad. Sci. U.S.A.">
        <title>A global phylogenomic analysis of the shiitake genus Lentinula.</title>
        <authorList>
            <person name="Sierra-Patev S."/>
            <person name="Min B."/>
            <person name="Naranjo-Ortiz M."/>
            <person name="Looney B."/>
            <person name="Konkel Z."/>
            <person name="Slot J.C."/>
            <person name="Sakamoto Y."/>
            <person name="Steenwyk J.L."/>
            <person name="Rokas A."/>
            <person name="Carro J."/>
            <person name="Camarero S."/>
            <person name="Ferreira P."/>
            <person name="Molpeceres G."/>
            <person name="Ruiz-Duenas F.J."/>
            <person name="Serrano A."/>
            <person name="Henrissat B."/>
            <person name="Drula E."/>
            <person name="Hughes K.W."/>
            <person name="Mata J.L."/>
            <person name="Ishikawa N.K."/>
            <person name="Vargas-Isla R."/>
            <person name="Ushijima S."/>
            <person name="Smith C.A."/>
            <person name="Donoghue J."/>
            <person name="Ahrendt S."/>
            <person name="Andreopoulos W."/>
            <person name="He G."/>
            <person name="LaButti K."/>
            <person name="Lipzen A."/>
            <person name="Ng V."/>
            <person name="Riley R."/>
            <person name="Sandor L."/>
            <person name="Barry K."/>
            <person name="Martinez A.T."/>
            <person name="Xiao Y."/>
            <person name="Gibbons J.G."/>
            <person name="Terashima K."/>
            <person name="Grigoriev I.V."/>
            <person name="Hibbett D."/>
        </authorList>
    </citation>
    <scope>NUCLEOTIDE SEQUENCE</scope>
    <source>
        <strain evidence="1">Sp2 HRB7682 ss15</strain>
    </source>
</reference>
<organism evidence="1 2">
    <name type="scientific">Lentinula lateritia</name>
    <dbReference type="NCBI Taxonomy" id="40482"/>
    <lineage>
        <taxon>Eukaryota</taxon>
        <taxon>Fungi</taxon>
        <taxon>Dikarya</taxon>
        <taxon>Basidiomycota</taxon>
        <taxon>Agaricomycotina</taxon>
        <taxon>Agaricomycetes</taxon>
        <taxon>Agaricomycetidae</taxon>
        <taxon>Agaricales</taxon>
        <taxon>Marasmiineae</taxon>
        <taxon>Omphalotaceae</taxon>
        <taxon>Lentinula</taxon>
    </lineage>
</organism>